<dbReference type="SUPFAM" id="SSF101941">
    <property type="entry name" value="NAC domain"/>
    <property type="match status" value="1"/>
</dbReference>
<evidence type="ECO:0000313" key="8">
    <source>
        <dbReference type="Proteomes" id="UP000324897"/>
    </source>
</evidence>
<dbReference type="PROSITE" id="PS51005">
    <property type="entry name" value="NAC"/>
    <property type="match status" value="1"/>
</dbReference>
<dbReference type="GO" id="GO:0005634">
    <property type="term" value="C:nucleus"/>
    <property type="evidence" value="ECO:0007669"/>
    <property type="project" value="TreeGrafter"/>
</dbReference>
<evidence type="ECO:0000313" key="7">
    <source>
        <dbReference type="EMBL" id="TVU15589.1"/>
    </source>
</evidence>
<dbReference type="InterPro" id="IPR003441">
    <property type="entry name" value="NAC-dom"/>
</dbReference>
<organism evidence="7 8">
    <name type="scientific">Eragrostis curvula</name>
    <name type="common">weeping love grass</name>
    <dbReference type="NCBI Taxonomy" id="38414"/>
    <lineage>
        <taxon>Eukaryota</taxon>
        <taxon>Viridiplantae</taxon>
        <taxon>Streptophyta</taxon>
        <taxon>Embryophyta</taxon>
        <taxon>Tracheophyta</taxon>
        <taxon>Spermatophyta</taxon>
        <taxon>Magnoliopsida</taxon>
        <taxon>Liliopsida</taxon>
        <taxon>Poales</taxon>
        <taxon>Poaceae</taxon>
        <taxon>PACMAD clade</taxon>
        <taxon>Chloridoideae</taxon>
        <taxon>Eragrostideae</taxon>
        <taxon>Eragrostidinae</taxon>
        <taxon>Eragrostis</taxon>
    </lineage>
</organism>
<dbReference type="GO" id="GO:0000976">
    <property type="term" value="F:transcription cis-regulatory region binding"/>
    <property type="evidence" value="ECO:0007669"/>
    <property type="project" value="TreeGrafter"/>
</dbReference>
<dbReference type="PANTHER" id="PTHR31079:SF25">
    <property type="entry name" value="NAC DOMAIN TRANSCRIPTION FACTOR SUPERFAMILY PROTEIN-RELATED"/>
    <property type="match status" value="1"/>
</dbReference>
<dbReference type="InterPro" id="IPR036093">
    <property type="entry name" value="NAC_dom_sf"/>
</dbReference>
<evidence type="ECO:0000256" key="5">
    <source>
        <dbReference type="SAM" id="MobiDB-lite"/>
    </source>
</evidence>
<dbReference type="OrthoDB" id="643388at2759"/>
<evidence type="ECO:0000259" key="6">
    <source>
        <dbReference type="PROSITE" id="PS51005"/>
    </source>
</evidence>
<sequence>MEKVQWRSAVKLEEAQWKVQFNWMNEQWQLANFISSLLMGPWIINWKGIVEKVRDQSQLLYLRLAELVSGAYIKCPNCQYCIDCSKVPIVWPKVPVGVKFVLSDSELLLHLEEKSNQPDSVSSAHNKEFIPTIEDPDGICYTHPKNLPDGSSSYFFYRISNAYGRGHRKRRKVDVDYTVSNDTKLRWHKTGTSKEVCDENGVKKGWKKILVLYTGSKKGRDSKTNWVMHQYHLGVNEAEKNGQLVVSKVFYQLASKQVDKSEMDISVVEHDASIKIDPRTPKIDPPQPRHPNNSPCETEQYNSPCLLDQGGAESSTSNFGVKDEDKYLAWYAGSSEILEDTAQPDMGEPSVTGMHIVSESASGLGFQTFLDKGKAPLVLTQVLEPEGGPSTWFGKRGCESSVQPTLEPTLSNEVTGNCLQRPMHDGLPRATLEPTLSNEVTENCLQRPMHDGLPSEDNILPSLGPPTDYCTLADTRFGSQDNLEALLESFCTSDAETS</sequence>
<reference evidence="7 8" key="1">
    <citation type="journal article" date="2019" name="Sci. Rep.">
        <title>A high-quality genome of Eragrostis curvula grass provides insights into Poaceae evolution and supports new strategies to enhance forage quality.</title>
        <authorList>
            <person name="Carballo J."/>
            <person name="Santos B.A.C.M."/>
            <person name="Zappacosta D."/>
            <person name="Garbus I."/>
            <person name="Selva J.P."/>
            <person name="Gallo C.A."/>
            <person name="Diaz A."/>
            <person name="Albertini E."/>
            <person name="Caccamo M."/>
            <person name="Echenique V."/>
        </authorList>
    </citation>
    <scope>NUCLEOTIDE SEQUENCE [LARGE SCALE GENOMIC DNA]</scope>
    <source>
        <strain evidence="8">cv. Victoria</strain>
        <tissue evidence="7">Leaf</tissue>
    </source>
</reference>
<evidence type="ECO:0000256" key="4">
    <source>
        <dbReference type="ARBA" id="ARBA00023242"/>
    </source>
</evidence>
<gene>
    <name evidence="7" type="ORF">EJB05_39119</name>
</gene>
<dbReference type="EMBL" id="RWGY01000031">
    <property type="protein sequence ID" value="TVU15589.1"/>
    <property type="molecule type" value="Genomic_DNA"/>
</dbReference>
<dbReference type="InterPro" id="IPR044799">
    <property type="entry name" value="SOG1-like"/>
</dbReference>
<keyword evidence="2" id="KW-0238">DNA-binding</keyword>
<accession>A0A5J9TW35</accession>
<dbReference type="Gramene" id="TVU15589">
    <property type="protein sequence ID" value="TVU15589"/>
    <property type="gene ID" value="EJB05_39119"/>
</dbReference>
<protein>
    <recommendedName>
        <fullName evidence="6">NAC domain-containing protein</fullName>
    </recommendedName>
</protein>
<dbReference type="Pfam" id="PF02365">
    <property type="entry name" value="NAM"/>
    <property type="match status" value="1"/>
</dbReference>
<evidence type="ECO:0000256" key="2">
    <source>
        <dbReference type="ARBA" id="ARBA00023125"/>
    </source>
</evidence>
<keyword evidence="4" id="KW-0539">Nucleus</keyword>
<dbReference type="PANTHER" id="PTHR31079">
    <property type="entry name" value="NAC DOMAIN-CONTAINING PROTEIN 73"/>
    <property type="match status" value="1"/>
</dbReference>
<comment type="caution">
    <text evidence="7">The sequence shown here is derived from an EMBL/GenBank/DDBJ whole genome shotgun (WGS) entry which is preliminary data.</text>
</comment>
<evidence type="ECO:0000256" key="1">
    <source>
        <dbReference type="ARBA" id="ARBA00023015"/>
    </source>
</evidence>
<dbReference type="AlphaFoldDB" id="A0A5J9TW35"/>
<name>A0A5J9TW35_9POAL</name>
<keyword evidence="3" id="KW-0804">Transcription</keyword>
<dbReference type="GO" id="GO:0003700">
    <property type="term" value="F:DNA-binding transcription factor activity"/>
    <property type="evidence" value="ECO:0007669"/>
    <property type="project" value="InterPro"/>
</dbReference>
<feature type="domain" description="NAC" evidence="6">
    <location>
        <begin position="94"/>
        <end position="252"/>
    </location>
</feature>
<keyword evidence="8" id="KW-1185">Reference proteome</keyword>
<keyword evidence="1" id="KW-0805">Transcription regulation</keyword>
<dbReference type="Proteomes" id="UP000324897">
    <property type="component" value="Unassembled WGS sequence"/>
</dbReference>
<feature type="region of interest" description="Disordered" evidence="5">
    <location>
        <begin position="276"/>
        <end position="299"/>
    </location>
</feature>
<evidence type="ECO:0000256" key="3">
    <source>
        <dbReference type="ARBA" id="ARBA00023163"/>
    </source>
</evidence>
<feature type="compositionally biased region" description="Polar residues" evidence="5">
    <location>
        <begin position="290"/>
        <end position="299"/>
    </location>
</feature>
<proteinExistence type="predicted"/>
<dbReference type="Gene3D" id="2.170.150.80">
    <property type="entry name" value="NAC domain"/>
    <property type="match status" value="1"/>
</dbReference>